<keyword evidence="6" id="KW-0472">Membrane</keyword>
<dbReference type="PANTHER" id="PTHR16059">
    <property type="entry name" value="ANTHRAX TOXIN RECEPTOR"/>
    <property type="match status" value="1"/>
</dbReference>
<sequence>MGTTIYGVGVNDYKEKQLLAIADSKYHTFGVNTGFTGLKDIVDSLATRSCIEITTVKPSSICAKENYELNVSGKGFKNAKNKNEVICRFKFSKNKVFGLIIPGSPQSPLWIAPPIVIVTGLSRAEETKAAGRFGCLAGRMRTQALSKPRGES</sequence>
<organism evidence="8 9">
    <name type="scientific">Phyllostomus discolor</name>
    <name type="common">pale spear-nosed bat</name>
    <dbReference type="NCBI Taxonomy" id="89673"/>
    <lineage>
        <taxon>Eukaryota</taxon>
        <taxon>Metazoa</taxon>
        <taxon>Chordata</taxon>
        <taxon>Craniata</taxon>
        <taxon>Vertebrata</taxon>
        <taxon>Euteleostomi</taxon>
        <taxon>Mammalia</taxon>
        <taxon>Eutheria</taxon>
        <taxon>Laurasiatheria</taxon>
        <taxon>Chiroptera</taxon>
        <taxon>Yangochiroptera</taxon>
        <taxon>Phyllostomidae</taxon>
        <taxon>Phyllostominae</taxon>
        <taxon>Phyllostomus</taxon>
    </lineage>
</organism>
<keyword evidence="3" id="KW-0479">Metal-binding</keyword>
<keyword evidence="4" id="KW-0732">Signal</keyword>
<dbReference type="GO" id="GO:0004888">
    <property type="term" value="F:transmembrane signaling receptor activity"/>
    <property type="evidence" value="ECO:0007669"/>
    <property type="project" value="TreeGrafter"/>
</dbReference>
<evidence type="ECO:0000313" key="9">
    <source>
        <dbReference type="Proteomes" id="UP000664940"/>
    </source>
</evidence>
<dbReference type="Gene3D" id="3.40.50.410">
    <property type="entry name" value="von Willebrand factor, type A domain"/>
    <property type="match status" value="1"/>
</dbReference>
<keyword evidence="2" id="KW-0812">Transmembrane</keyword>
<protein>
    <recommendedName>
        <fullName evidence="7">Anthrax toxin receptor extracellular domain-containing protein</fullName>
    </recommendedName>
</protein>
<evidence type="ECO:0000256" key="4">
    <source>
        <dbReference type="ARBA" id="ARBA00022729"/>
    </source>
</evidence>
<evidence type="ECO:0000313" key="8">
    <source>
        <dbReference type="EMBL" id="KAF6109620.1"/>
    </source>
</evidence>
<dbReference type="Proteomes" id="UP000664940">
    <property type="component" value="Unassembled WGS sequence"/>
</dbReference>
<dbReference type="GO" id="GO:0046872">
    <property type="term" value="F:metal ion binding"/>
    <property type="evidence" value="ECO:0007669"/>
    <property type="project" value="UniProtKB-KW"/>
</dbReference>
<dbReference type="EMBL" id="JABVXQ010000005">
    <property type="protein sequence ID" value="KAF6109620.1"/>
    <property type="molecule type" value="Genomic_DNA"/>
</dbReference>
<name>A0A834AC43_9CHIR</name>
<dbReference type="PANTHER" id="PTHR16059:SF16">
    <property type="entry name" value="ANTHRAX TOXIN RECEPTOR-LIKE"/>
    <property type="match status" value="1"/>
</dbReference>
<feature type="domain" description="Anthrax toxin receptor extracellular" evidence="7">
    <location>
        <begin position="48"/>
        <end position="96"/>
    </location>
</feature>
<evidence type="ECO:0000256" key="1">
    <source>
        <dbReference type="ARBA" id="ARBA00004479"/>
    </source>
</evidence>
<evidence type="ECO:0000256" key="3">
    <source>
        <dbReference type="ARBA" id="ARBA00022723"/>
    </source>
</evidence>
<evidence type="ECO:0000256" key="2">
    <source>
        <dbReference type="ARBA" id="ARBA00022692"/>
    </source>
</evidence>
<keyword evidence="5" id="KW-1133">Transmembrane helix</keyword>
<gene>
    <name evidence="8" type="ORF">HJG60_010873</name>
</gene>
<dbReference type="GO" id="GO:0005886">
    <property type="term" value="C:plasma membrane"/>
    <property type="evidence" value="ECO:0007669"/>
    <property type="project" value="TreeGrafter"/>
</dbReference>
<reference evidence="8 9" key="1">
    <citation type="journal article" date="2020" name="Nature">
        <title>Six reference-quality genomes reveal evolution of bat adaptations.</title>
        <authorList>
            <person name="Jebb D."/>
            <person name="Huang Z."/>
            <person name="Pippel M."/>
            <person name="Hughes G.M."/>
            <person name="Lavrichenko K."/>
            <person name="Devanna P."/>
            <person name="Winkler S."/>
            <person name="Jermiin L.S."/>
            <person name="Skirmuntt E.C."/>
            <person name="Katzourakis A."/>
            <person name="Burkitt-Gray L."/>
            <person name="Ray D.A."/>
            <person name="Sullivan K.A.M."/>
            <person name="Roscito J.G."/>
            <person name="Kirilenko B.M."/>
            <person name="Davalos L.M."/>
            <person name="Corthals A.P."/>
            <person name="Power M.L."/>
            <person name="Jones G."/>
            <person name="Ransome R.D."/>
            <person name="Dechmann D.K.N."/>
            <person name="Locatelli A.G."/>
            <person name="Puechmaille S.J."/>
            <person name="Fedrigo O."/>
            <person name="Jarvis E.D."/>
            <person name="Hiller M."/>
            <person name="Vernes S.C."/>
            <person name="Myers E.W."/>
            <person name="Teeling E.C."/>
        </authorList>
    </citation>
    <scope>NUCLEOTIDE SEQUENCE [LARGE SCALE GENOMIC DNA]</scope>
    <source>
        <strain evidence="8">Bat1K_MPI-CBG_1</strain>
    </source>
</reference>
<evidence type="ECO:0000259" key="7">
    <source>
        <dbReference type="Pfam" id="PF05587"/>
    </source>
</evidence>
<comment type="subcellular location">
    <subcellularLocation>
        <location evidence="1">Membrane</location>
        <topology evidence="1">Single-pass type I membrane protein</topology>
    </subcellularLocation>
</comment>
<accession>A0A834AC43</accession>
<evidence type="ECO:0000256" key="6">
    <source>
        <dbReference type="ARBA" id="ARBA00023136"/>
    </source>
</evidence>
<comment type="caution">
    <text evidence="8">The sequence shown here is derived from an EMBL/GenBank/DDBJ whole genome shotgun (WGS) entry which is preliminary data.</text>
</comment>
<proteinExistence type="predicted"/>
<dbReference type="GO" id="GO:0009986">
    <property type="term" value="C:cell surface"/>
    <property type="evidence" value="ECO:0007669"/>
    <property type="project" value="TreeGrafter"/>
</dbReference>
<dbReference type="AlphaFoldDB" id="A0A834AC43"/>
<dbReference type="InterPro" id="IPR036465">
    <property type="entry name" value="vWFA_dom_sf"/>
</dbReference>
<evidence type="ECO:0000256" key="5">
    <source>
        <dbReference type="ARBA" id="ARBA00022989"/>
    </source>
</evidence>
<dbReference type="InterPro" id="IPR008400">
    <property type="entry name" value="Anthrax_toxin_rcpt_extracel"/>
</dbReference>
<dbReference type="Pfam" id="PF05587">
    <property type="entry name" value="Anth_Ig"/>
    <property type="match status" value="1"/>
</dbReference>